<name>A0A382C0L8_9ZZZZ</name>
<gene>
    <name evidence="1" type="ORF">METZ01_LOCUS172464</name>
</gene>
<sequence length="49" mass="5802">MLDNKNKYDHLFQNVIPDSIVGIRIFGMDDNFSKPQKYNDVTNRENGIW</sequence>
<dbReference type="EMBL" id="UINC01032253">
    <property type="protein sequence ID" value="SVB19610.1"/>
    <property type="molecule type" value="Genomic_DNA"/>
</dbReference>
<evidence type="ECO:0000313" key="1">
    <source>
        <dbReference type="EMBL" id="SVB19610.1"/>
    </source>
</evidence>
<dbReference type="AlphaFoldDB" id="A0A382C0L8"/>
<protein>
    <submittedName>
        <fullName evidence="1">Uncharacterized protein</fullName>
    </submittedName>
</protein>
<feature type="non-terminal residue" evidence="1">
    <location>
        <position position="49"/>
    </location>
</feature>
<organism evidence="1">
    <name type="scientific">marine metagenome</name>
    <dbReference type="NCBI Taxonomy" id="408172"/>
    <lineage>
        <taxon>unclassified sequences</taxon>
        <taxon>metagenomes</taxon>
        <taxon>ecological metagenomes</taxon>
    </lineage>
</organism>
<reference evidence="1" key="1">
    <citation type="submission" date="2018-05" db="EMBL/GenBank/DDBJ databases">
        <authorList>
            <person name="Lanie J.A."/>
            <person name="Ng W.-L."/>
            <person name="Kazmierczak K.M."/>
            <person name="Andrzejewski T.M."/>
            <person name="Davidsen T.M."/>
            <person name="Wayne K.J."/>
            <person name="Tettelin H."/>
            <person name="Glass J.I."/>
            <person name="Rusch D."/>
            <person name="Podicherti R."/>
            <person name="Tsui H.-C.T."/>
            <person name="Winkler M.E."/>
        </authorList>
    </citation>
    <scope>NUCLEOTIDE SEQUENCE</scope>
</reference>
<accession>A0A382C0L8</accession>
<proteinExistence type="predicted"/>